<dbReference type="InterPro" id="IPR018637">
    <property type="entry name" value="DUF2059"/>
</dbReference>
<comment type="caution">
    <text evidence="3">The sequence shown here is derived from an EMBL/GenBank/DDBJ whole genome shotgun (WGS) entry which is preliminary data.</text>
</comment>
<feature type="chain" id="PRO_5046817647" evidence="1">
    <location>
        <begin position="21"/>
        <end position="179"/>
    </location>
</feature>
<evidence type="ECO:0000313" key="3">
    <source>
        <dbReference type="EMBL" id="MBO0950384.1"/>
    </source>
</evidence>
<dbReference type="EMBL" id="JAFMYW010000005">
    <property type="protein sequence ID" value="MBO0950384.1"/>
    <property type="molecule type" value="Genomic_DNA"/>
</dbReference>
<keyword evidence="1" id="KW-0732">Signal</keyword>
<sequence>MKSILFAAICLLGVSFHVQAQSAPKRDRIKYLFVLMKQDSLVLKQMDATINMARSVTKMGTGMAKQMVAADSVRIPVDSAMLKRHDVFMQKMIKVAKENTLKLINEDMVDIYDQYFTVQEIEAFCAFYQTPAGRKLIDTTPAISKDIMMRSMTKYQPEIMKLFKEYMDESKREIEQKYK</sequence>
<feature type="domain" description="DUF2059" evidence="2">
    <location>
        <begin position="105"/>
        <end position="160"/>
    </location>
</feature>
<name>A0ABS3JMF4_9BACT</name>
<reference evidence="3 4" key="1">
    <citation type="submission" date="2021-03" db="EMBL/GenBank/DDBJ databases">
        <title>Fibrella sp. HMF5405 genome sequencing and assembly.</title>
        <authorList>
            <person name="Kang H."/>
            <person name="Kim H."/>
            <person name="Bae S."/>
            <person name="Joh K."/>
        </authorList>
    </citation>
    <scope>NUCLEOTIDE SEQUENCE [LARGE SCALE GENOMIC DNA]</scope>
    <source>
        <strain evidence="3 4">HMF5405</strain>
    </source>
</reference>
<accession>A0ABS3JMF4</accession>
<gene>
    <name evidence="3" type="ORF">J2I46_17445</name>
</gene>
<evidence type="ECO:0000256" key="1">
    <source>
        <dbReference type="SAM" id="SignalP"/>
    </source>
</evidence>
<protein>
    <submittedName>
        <fullName evidence="3">DUF2059 domain-containing protein</fullName>
    </submittedName>
</protein>
<evidence type="ECO:0000313" key="4">
    <source>
        <dbReference type="Proteomes" id="UP000664628"/>
    </source>
</evidence>
<dbReference type="RefSeq" id="WP_207330338.1">
    <property type="nucleotide sequence ID" value="NZ_JAFMYW010000005.1"/>
</dbReference>
<proteinExistence type="predicted"/>
<dbReference type="Proteomes" id="UP000664628">
    <property type="component" value="Unassembled WGS sequence"/>
</dbReference>
<keyword evidence="4" id="KW-1185">Reference proteome</keyword>
<evidence type="ECO:0000259" key="2">
    <source>
        <dbReference type="Pfam" id="PF09832"/>
    </source>
</evidence>
<dbReference type="Pfam" id="PF09832">
    <property type="entry name" value="DUF2059"/>
    <property type="match status" value="1"/>
</dbReference>
<feature type="signal peptide" evidence="1">
    <location>
        <begin position="1"/>
        <end position="20"/>
    </location>
</feature>
<organism evidence="3 4">
    <name type="scientific">Fibrella forsythiae</name>
    <dbReference type="NCBI Taxonomy" id="2817061"/>
    <lineage>
        <taxon>Bacteria</taxon>
        <taxon>Pseudomonadati</taxon>
        <taxon>Bacteroidota</taxon>
        <taxon>Cytophagia</taxon>
        <taxon>Cytophagales</taxon>
        <taxon>Spirosomataceae</taxon>
        <taxon>Fibrella</taxon>
    </lineage>
</organism>